<dbReference type="SUPFAM" id="SSF55874">
    <property type="entry name" value="ATPase domain of HSP90 chaperone/DNA topoisomerase II/histidine kinase"/>
    <property type="match status" value="1"/>
</dbReference>
<dbReference type="VEuPathDB" id="FungiDB:EYZ11_007587"/>
<name>A0A4V6RQS4_9EURO</name>
<reference evidence="1 2" key="1">
    <citation type="submission" date="2019-03" db="EMBL/GenBank/DDBJ databases">
        <title>The genome sequence of a newly discovered highly antifungal drug resistant Aspergillus species, Aspergillus tanneri NIH 1004.</title>
        <authorList>
            <person name="Mounaud S."/>
            <person name="Singh I."/>
            <person name="Joardar V."/>
            <person name="Pakala S."/>
            <person name="Pakala S."/>
            <person name="Venepally P."/>
            <person name="Hoover J."/>
            <person name="Nierman W."/>
            <person name="Chung J."/>
            <person name="Losada L."/>
        </authorList>
    </citation>
    <scope>NUCLEOTIDE SEQUENCE [LARGE SCALE GENOMIC DNA]</scope>
    <source>
        <strain evidence="1 2">NIH1004</strain>
    </source>
</reference>
<dbReference type="Gene3D" id="3.30.565.10">
    <property type="entry name" value="Histidine kinase-like ATPase, C-terminal domain"/>
    <property type="match status" value="1"/>
</dbReference>
<organism evidence="1 2">
    <name type="scientific">Aspergillus tanneri</name>
    <dbReference type="NCBI Taxonomy" id="1220188"/>
    <lineage>
        <taxon>Eukaryota</taxon>
        <taxon>Fungi</taxon>
        <taxon>Dikarya</taxon>
        <taxon>Ascomycota</taxon>
        <taxon>Pezizomycotina</taxon>
        <taxon>Eurotiomycetes</taxon>
        <taxon>Eurotiomycetidae</taxon>
        <taxon>Eurotiales</taxon>
        <taxon>Aspergillaceae</taxon>
        <taxon>Aspergillus</taxon>
        <taxon>Aspergillus subgen. Circumdati</taxon>
    </lineage>
</organism>
<sequence length="354" mass="40549">MPRSATHFLDLQHQAERLTQINRDRARELVRSIAKDHGYLGEDVYAQMSPEVRREVEEAMLKKDEMIGSSVITARSLSAVPFVTFRVYRRQIVLECNEDGFTRQNLIAICNVGKSSKAGAQGYIGEKGIGFKSVFMVAWKVRIQSENFSFYFQHRMGDSGMGMISPVWEDTNETLTPPLTRITLFLHETDADEVLSKQRETTLQQFRELQATFLLFMKNLRKIEIVMYDDDNEEVTSTLFSMEHLDQNRVKLKRTTVEGGTVQEDTRHYHVTQDTVYNLAKSENRTYTETELFSHAYSKANIVLAFPLTQDSVPIIEAQDVFAFLPIRNMGFPVAFPRPGIFHNANCVSVLDPV</sequence>
<dbReference type="AlphaFoldDB" id="A0A4V6RQS4"/>
<dbReference type="EMBL" id="SOSA01000298">
    <property type="protein sequence ID" value="THC92944.1"/>
    <property type="molecule type" value="Genomic_DNA"/>
</dbReference>
<protein>
    <submittedName>
        <fullName evidence="1">Uncharacterized protein</fullName>
    </submittedName>
</protein>
<gene>
    <name evidence="1" type="ORF">EYZ11_007587</name>
</gene>
<evidence type="ECO:0000313" key="1">
    <source>
        <dbReference type="EMBL" id="THC92944.1"/>
    </source>
</evidence>
<dbReference type="Proteomes" id="UP000308092">
    <property type="component" value="Unassembled WGS sequence"/>
</dbReference>
<dbReference type="PANTHER" id="PTHR32387">
    <property type="entry name" value="WU:FJ29H11"/>
    <property type="match status" value="1"/>
</dbReference>
<evidence type="ECO:0000313" key="2">
    <source>
        <dbReference type="Proteomes" id="UP000308092"/>
    </source>
</evidence>
<dbReference type="InterPro" id="IPR036890">
    <property type="entry name" value="HATPase_C_sf"/>
</dbReference>
<keyword evidence="2" id="KW-1185">Reference proteome</keyword>
<dbReference type="InterPro" id="IPR052957">
    <property type="entry name" value="Auxin_embryo_med"/>
</dbReference>
<dbReference type="PANTHER" id="PTHR32387:SF0">
    <property type="entry name" value="PROTEIN NO VEIN"/>
    <property type="match status" value="1"/>
</dbReference>
<proteinExistence type="predicted"/>
<accession>A0A4V6RQS4</accession>
<dbReference type="STRING" id="1220188.A0A4V6RQS4"/>
<comment type="caution">
    <text evidence="1">The sequence shown here is derived from an EMBL/GenBank/DDBJ whole genome shotgun (WGS) entry which is preliminary data.</text>
</comment>